<sequence>MHLSRRLATACLGAVTAALMATPANPAAATSTPSVYADSETPALFDDAAGGDANADDPAIWFNAADPDASLVIATAKQGGLRVHDLDGRQIQSIQAPAAPGPDAEPGRYNNVDLLTGLRIRGSRTDVAVVSDRGRDRLRIYGVDRHHPDKPLTDLTDPAAPRVFSATEAEVDEQQTAYGLATWRDAATGRSYALASQRHTTRLALLELTATATGTVTYHRIRTLDLPASFDIGDGTRWTPCDEPGRTPQVEGMVVDAQRGTLYAAQEDVGIWRMRADLTGSPRMVDTVREFGIPGTYDPVTDECTPGPDPGVGGKHITADVEGLTIYHEDDGEGYLLASSQGDNTFVAYEREGDNDYVGNFRVAPAASGGTDAMDGSEECDGAAVLNAPLGDEYPHGLLVVHDGFNAPDETGEDGEVRTNTNFKFVDWDDVADTLDD</sequence>
<dbReference type="EMBL" id="JAVRFH010000002">
    <property type="protein sequence ID" value="MDT0609101.1"/>
    <property type="molecule type" value="Genomic_DNA"/>
</dbReference>
<dbReference type="Gene3D" id="2.120.10.30">
    <property type="entry name" value="TolB, C-terminal domain"/>
    <property type="match status" value="1"/>
</dbReference>
<dbReference type="InterPro" id="IPR011042">
    <property type="entry name" value="6-blade_b-propeller_TolB-like"/>
</dbReference>
<keyword evidence="1" id="KW-0732">Signal</keyword>
<accession>A0ABU3AG03</accession>
<dbReference type="RefSeq" id="WP_311570695.1">
    <property type="nucleotide sequence ID" value="NZ_JAVRFH010000002.1"/>
</dbReference>
<dbReference type="SUPFAM" id="SSF50956">
    <property type="entry name" value="Thermostable phytase (3-phytase)"/>
    <property type="match status" value="1"/>
</dbReference>
<comment type="caution">
    <text evidence="3">The sequence shown here is derived from an EMBL/GenBank/DDBJ whole genome shotgun (WGS) entry which is preliminary data.</text>
</comment>
<dbReference type="InterPro" id="IPR003431">
    <property type="entry name" value="B-propeller_Phytase"/>
</dbReference>
<evidence type="ECO:0000313" key="3">
    <source>
        <dbReference type="EMBL" id="MDT0609101.1"/>
    </source>
</evidence>
<feature type="signal peptide" evidence="1">
    <location>
        <begin position="1"/>
        <end position="26"/>
    </location>
</feature>
<name>A0ABU3AG03_9ACTN</name>
<dbReference type="Proteomes" id="UP001180724">
    <property type="component" value="Unassembled WGS sequence"/>
</dbReference>
<dbReference type="Pfam" id="PF02333">
    <property type="entry name" value="Phytase"/>
    <property type="match status" value="2"/>
</dbReference>
<evidence type="ECO:0000313" key="4">
    <source>
        <dbReference type="Proteomes" id="UP001180724"/>
    </source>
</evidence>
<feature type="domain" description="BPP" evidence="2">
    <location>
        <begin position="25"/>
        <end position="435"/>
    </location>
</feature>
<organism evidence="3 4">
    <name type="scientific">Streptomyces lancefieldiae</name>
    <dbReference type="NCBI Taxonomy" id="3075520"/>
    <lineage>
        <taxon>Bacteria</taxon>
        <taxon>Bacillati</taxon>
        <taxon>Actinomycetota</taxon>
        <taxon>Actinomycetes</taxon>
        <taxon>Kitasatosporales</taxon>
        <taxon>Streptomycetaceae</taxon>
        <taxon>Streptomyces</taxon>
    </lineage>
</organism>
<evidence type="ECO:0000256" key="1">
    <source>
        <dbReference type="SAM" id="SignalP"/>
    </source>
</evidence>
<evidence type="ECO:0000259" key="2">
    <source>
        <dbReference type="PROSITE" id="PS51662"/>
    </source>
</evidence>
<gene>
    <name evidence="3" type="ORF">RM812_02475</name>
</gene>
<reference evidence="3" key="1">
    <citation type="submission" date="2024-05" db="EMBL/GenBank/DDBJ databases">
        <title>30 novel species of actinomycetes from the DSMZ collection.</title>
        <authorList>
            <person name="Nouioui I."/>
        </authorList>
    </citation>
    <scope>NUCLEOTIDE SEQUENCE</scope>
    <source>
        <strain evidence="3">DSM 40712</strain>
    </source>
</reference>
<feature type="chain" id="PRO_5045843302" evidence="1">
    <location>
        <begin position="27"/>
        <end position="437"/>
    </location>
</feature>
<keyword evidence="4" id="KW-1185">Reference proteome</keyword>
<dbReference type="PROSITE" id="PS51662">
    <property type="entry name" value="BP_PHYTASE"/>
    <property type="match status" value="1"/>
</dbReference>
<proteinExistence type="predicted"/>
<protein>
    <submittedName>
        <fullName evidence="3">Phytase</fullName>
    </submittedName>
</protein>